<dbReference type="AlphaFoldDB" id="A0A179DD63"/>
<dbReference type="Proteomes" id="UP000078459">
    <property type="component" value="Unassembled WGS sequence"/>
</dbReference>
<sequence length="59" mass="6838">MIAFIIDIVVYNVNKPQNDANSFTKVLSKSFYAFIIQISKTLRFNFIINALSILQNYFS</sequence>
<comment type="caution">
    <text evidence="1">The sequence shown here is derived from an EMBL/GenBank/DDBJ whole genome shotgun (WGS) entry which is preliminary data.</text>
</comment>
<name>A0A179DD63_9SPHI</name>
<protein>
    <submittedName>
        <fullName evidence="1">Uncharacterized protein</fullName>
    </submittedName>
</protein>
<proteinExistence type="predicted"/>
<reference evidence="1 2" key="1">
    <citation type="submission" date="2016-04" db="EMBL/GenBank/DDBJ databases">
        <authorList>
            <person name="Evans L.H."/>
            <person name="Alamgir A."/>
            <person name="Owens N."/>
            <person name="Weber N.D."/>
            <person name="Virtaneva K."/>
            <person name="Barbian K."/>
            <person name="Babar A."/>
            <person name="Rosenke K."/>
        </authorList>
    </citation>
    <scope>NUCLEOTIDE SEQUENCE [LARGE SCALE GENOMIC DNA]</scope>
    <source>
        <strain evidence="1 2">CCM 8644</strain>
    </source>
</reference>
<organism evidence="1 2">
    <name type="scientific">Pedobacter psychrophilus</name>
    <dbReference type="NCBI Taxonomy" id="1826909"/>
    <lineage>
        <taxon>Bacteria</taxon>
        <taxon>Pseudomonadati</taxon>
        <taxon>Bacteroidota</taxon>
        <taxon>Sphingobacteriia</taxon>
        <taxon>Sphingobacteriales</taxon>
        <taxon>Sphingobacteriaceae</taxon>
        <taxon>Pedobacter</taxon>
    </lineage>
</organism>
<keyword evidence="2" id="KW-1185">Reference proteome</keyword>
<accession>A0A179DD63</accession>
<gene>
    <name evidence="1" type="ORF">A5893_14635</name>
</gene>
<evidence type="ECO:0000313" key="2">
    <source>
        <dbReference type="Proteomes" id="UP000078459"/>
    </source>
</evidence>
<evidence type="ECO:0000313" key="1">
    <source>
        <dbReference type="EMBL" id="OAQ38640.1"/>
    </source>
</evidence>
<dbReference type="EMBL" id="LWHJ01000030">
    <property type="protein sequence ID" value="OAQ38640.1"/>
    <property type="molecule type" value="Genomic_DNA"/>
</dbReference>
<dbReference type="STRING" id="1826909.A5893_14635"/>
<reference evidence="1 2" key="2">
    <citation type="submission" date="2016-06" db="EMBL/GenBank/DDBJ databases">
        <title>Pedobacter psychrophilus sp. nov., isolated from Antarctic fragmentary rock.</title>
        <authorList>
            <person name="Svec P."/>
        </authorList>
    </citation>
    <scope>NUCLEOTIDE SEQUENCE [LARGE SCALE GENOMIC DNA]</scope>
    <source>
        <strain evidence="1 2">CCM 8644</strain>
    </source>
</reference>